<keyword evidence="2" id="KW-1185">Reference proteome</keyword>
<accession>A0A9P8C0V8</accession>
<dbReference type="EMBL" id="MU251740">
    <property type="protein sequence ID" value="KAG9229679.1"/>
    <property type="molecule type" value="Genomic_DNA"/>
</dbReference>
<dbReference type="AlphaFoldDB" id="A0A9P8C0V8"/>
<evidence type="ECO:0000313" key="1">
    <source>
        <dbReference type="EMBL" id="KAG9229679.1"/>
    </source>
</evidence>
<protein>
    <submittedName>
        <fullName evidence="1">Uncharacterized protein</fullName>
    </submittedName>
</protein>
<organism evidence="1 2">
    <name type="scientific">Amylocarpus encephaloides</name>
    <dbReference type="NCBI Taxonomy" id="45428"/>
    <lineage>
        <taxon>Eukaryota</taxon>
        <taxon>Fungi</taxon>
        <taxon>Dikarya</taxon>
        <taxon>Ascomycota</taxon>
        <taxon>Pezizomycotina</taxon>
        <taxon>Leotiomycetes</taxon>
        <taxon>Helotiales</taxon>
        <taxon>Helotiales incertae sedis</taxon>
        <taxon>Amylocarpus</taxon>
    </lineage>
</organism>
<gene>
    <name evidence="1" type="ORF">BJ875DRAFT_488681</name>
</gene>
<dbReference type="Proteomes" id="UP000824998">
    <property type="component" value="Unassembled WGS sequence"/>
</dbReference>
<reference evidence="1" key="1">
    <citation type="journal article" date="2021" name="IMA Fungus">
        <title>Genomic characterization of three marine fungi, including Emericellopsis atlantica sp. nov. with signatures of a generalist lifestyle and marine biomass degradation.</title>
        <authorList>
            <person name="Hagestad O.C."/>
            <person name="Hou L."/>
            <person name="Andersen J.H."/>
            <person name="Hansen E.H."/>
            <person name="Altermark B."/>
            <person name="Li C."/>
            <person name="Kuhnert E."/>
            <person name="Cox R.J."/>
            <person name="Crous P.W."/>
            <person name="Spatafora J.W."/>
            <person name="Lail K."/>
            <person name="Amirebrahimi M."/>
            <person name="Lipzen A."/>
            <person name="Pangilinan J."/>
            <person name="Andreopoulos W."/>
            <person name="Hayes R.D."/>
            <person name="Ng V."/>
            <person name="Grigoriev I.V."/>
            <person name="Jackson S.A."/>
            <person name="Sutton T.D.S."/>
            <person name="Dobson A.D.W."/>
            <person name="Rama T."/>
        </authorList>
    </citation>
    <scope>NUCLEOTIDE SEQUENCE</scope>
    <source>
        <strain evidence="1">TRa018bII</strain>
    </source>
</reference>
<name>A0A9P8C0V8_9HELO</name>
<proteinExistence type="predicted"/>
<comment type="caution">
    <text evidence="1">The sequence shown here is derived from an EMBL/GenBank/DDBJ whole genome shotgun (WGS) entry which is preliminary data.</text>
</comment>
<evidence type="ECO:0000313" key="2">
    <source>
        <dbReference type="Proteomes" id="UP000824998"/>
    </source>
</evidence>
<dbReference type="OrthoDB" id="7722975at2759"/>
<sequence>MALLAVVKAENLGVDLLLVDMGDPQDENGLSDAKKVLKLQQEMGRKYLTGNVQIHIPQTGNLECIGAKYRYSTMDHGLRIMAYGIIFDFN</sequence>